<dbReference type="PANTHER" id="PTHR43280:SF27">
    <property type="entry name" value="TRANSCRIPTIONAL REGULATOR MTLR"/>
    <property type="match status" value="1"/>
</dbReference>
<keyword evidence="1" id="KW-0805">Transcription regulation</keyword>
<comment type="caution">
    <text evidence="5">The sequence shown here is derived from an EMBL/GenBank/DDBJ whole genome shotgun (WGS) entry which is preliminary data.</text>
</comment>
<evidence type="ECO:0000256" key="3">
    <source>
        <dbReference type="ARBA" id="ARBA00023163"/>
    </source>
</evidence>
<dbReference type="Pfam" id="PF12833">
    <property type="entry name" value="HTH_18"/>
    <property type="match status" value="1"/>
</dbReference>
<dbReference type="Proteomes" id="UP000253919">
    <property type="component" value="Unassembled WGS sequence"/>
</dbReference>
<proteinExistence type="predicted"/>
<reference evidence="5 6" key="1">
    <citation type="submission" date="2018-04" db="EMBL/GenBank/DDBJ databases">
        <title>Adhaeribacter sp. HMF7616 genome sequencing and assembly.</title>
        <authorList>
            <person name="Kang H."/>
            <person name="Kang J."/>
            <person name="Cha I."/>
            <person name="Kim H."/>
            <person name="Joh K."/>
        </authorList>
    </citation>
    <scope>NUCLEOTIDE SEQUENCE [LARGE SCALE GENOMIC DNA]</scope>
    <source>
        <strain evidence="5 6">HMF7616</strain>
    </source>
</reference>
<dbReference type="AlphaFoldDB" id="A0A369QFC1"/>
<dbReference type="InterPro" id="IPR009057">
    <property type="entry name" value="Homeodomain-like_sf"/>
</dbReference>
<dbReference type="GO" id="GO:0043565">
    <property type="term" value="F:sequence-specific DNA binding"/>
    <property type="evidence" value="ECO:0007669"/>
    <property type="project" value="InterPro"/>
</dbReference>
<dbReference type="SMART" id="SM00342">
    <property type="entry name" value="HTH_ARAC"/>
    <property type="match status" value="1"/>
</dbReference>
<dbReference type="CDD" id="cd06976">
    <property type="entry name" value="cupin_MtlR-like_N"/>
    <property type="match status" value="1"/>
</dbReference>
<keyword evidence="6" id="KW-1185">Reference proteome</keyword>
<dbReference type="InterPro" id="IPR014710">
    <property type="entry name" value="RmlC-like_jellyroll"/>
</dbReference>
<evidence type="ECO:0000313" key="5">
    <source>
        <dbReference type="EMBL" id="RDC61589.1"/>
    </source>
</evidence>
<dbReference type="OrthoDB" id="792101at2"/>
<dbReference type="Gene3D" id="1.10.10.60">
    <property type="entry name" value="Homeodomain-like"/>
    <property type="match status" value="2"/>
</dbReference>
<keyword evidence="3" id="KW-0804">Transcription</keyword>
<dbReference type="InterPro" id="IPR018062">
    <property type="entry name" value="HTH_AraC-typ_CS"/>
</dbReference>
<dbReference type="InterPro" id="IPR011051">
    <property type="entry name" value="RmlC_Cupin_sf"/>
</dbReference>
<dbReference type="PANTHER" id="PTHR43280">
    <property type="entry name" value="ARAC-FAMILY TRANSCRIPTIONAL REGULATOR"/>
    <property type="match status" value="1"/>
</dbReference>
<evidence type="ECO:0000256" key="1">
    <source>
        <dbReference type="ARBA" id="ARBA00023015"/>
    </source>
</evidence>
<gene>
    <name evidence="5" type="ORF">AHMF7616_00169</name>
</gene>
<dbReference type="SUPFAM" id="SSF46689">
    <property type="entry name" value="Homeodomain-like"/>
    <property type="match status" value="2"/>
</dbReference>
<dbReference type="Gene3D" id="2.60.120.10">
    <property type="entry name" value="Jelly Rolls"/>
    <property type="match status" value="1"/>
</dbReference>
<name>A0A369QFC1_9BACT</name>
<accession>A0A369QFC1</accession>
<dbReference type="InterPro" id="IPR018060">
    <property type="entry name" value="HTH_AraC"/>
</dbReference>
<dbReference type="SUPFAM" id="SSF51182">
    <property type="entry name" value="RmlC-like cupins"/>
    <property type="match status" value="1"/>
</dbReference>
<sequence>MHPLYLKKNTKSFEQSFQMQHARVPHTYDTWHYHQELELNAIIRGTGTRFIGDHVGAFSDGDTVLVGSNLPHVWRNDKEYYLEREDLQAELMNFFFLEDFAGKDFFQLPELQPIQNLLRTATQGIRIFGRTGEIVQRKMKKVFRLTAGERVIALMQILNIIAHSDELELLASPGFIHSYQASNTARINKVYNFIMNNFLENISLEQAADVASMNPAAFCRYFKRVTQKSFVQFLNEIRVGYACKLLLDEKLTVSQICYESGFNNLSNFNKQFKATTNKTPQEYKFQHQNSFSSKN</sequence>
<evidence type="ECO:0000259" key="4">
    <source>
        <dbReference type="PROSITE" id="PS01124"/>
    </source>
</evidence>
<keyword evidence="2" id="KW-0238">DNA-binding</keyword>
<evidence type="ECO:0000256" key="2">
    <source>
        <dbReference type="ARBA" id="ARBA00023125"/>
    </source>
</evidence>
<organism evidence="5 6">
    <name type="scientific">Adhaeribacter pallidiroseus</name>
    <dbReference type="NCBI Taxonomy" id="2072847"/>
    <lineage>
        <taxon>Bacteria</taxon>
        <taxon>Pseudomonadati</taxon>
        <taxon>Bacteroidota</taxon>
        <taxon>Cytophagia</taxon>
        <taxon>Cytophagales</taxon>
        <taxon>Hymenobacteraceae</taxon>
        <taxon>Adhaeribacter</taxon>
    </lineage>
</organism>
<protein>
    <submittedName>
        <fullName evidence="5">Putative HTH-type transcriptional regulator YqhC</fullName>
    </submittedName>
</protein>
<evidence type="ECO:0000313" key="6">
    <source>
        <dbReference type="Proteomes" id="UP000253919"/>
    </source>
</evidence>
<dbReference type="PROSITE" id="PS00041">
    <property type="entry name" value="HTH_ARAC_FAMILY_1"/>
    <property type="match status" value="1"/>
</dbReference>
<dbReference type="RefSeq" id="WP_115371163.1">
    <property type="nucleotide sequence ID" value="NZ_QASA01000001.1"/>
</dbReference>
<feature type="domain" description="HTH araC/xylS-type" evidence="4">
    <location>
        <begin position="188"/>
        <end position="286"/>
    </location>
</feature>
<dbReference type="GO" id="GO:0003700">
    <property type="term" value="F:DNA-binding transcription factor activity"/>
    <property type="evidence" value="ECO:0007669"/>
    <property type="project" value="InterPro"/>
</dbReference>
<dbReference type="PROSITE" id="PS01124">
    <property type="entry name" value="HTH_ARAC_FAMILY_2"/>
    <property type="match status" value="1"/>
</dbReference>
<dbReference type="EMBL" id="QASA01000001">
    <property type="protein sequence ID" value="RDC61589.1"/>
    <property type="molecule type" value="Genomic_DNA"/>
</dbReference>